<dbReference type="EMBL" id="CP029487">
    <property type="protein sequence ID" value="QCT71621.1"/>
    <property type="molecule type" value="Genomic_DNA"/>
</dbReference>
<dbReference type="RefSeq" id="WP_013382142.1">
    <property type="nucleotide sequence ID" value="NZ_CABJDW020000001.1"/>
</dbReference>
<dbReference type="AlphaFoldDB" id="A0A4P9C9Z0"/>
<reference evidence="2 3" key="1">
    <citation type="submission" date="2018-05" db="EMBL/GenBank/DDBJ databases">
        <title>Genome comparison of Eubacterium sp.</title>
        <authorList>
            <person name="Feng Y."/>
            <person name="Sanchez-Andrea I."/>
            <person name="Stams A.J.M."/>
            <person name="De Vos W.M."/>
        </authorList>
    </citation>
    <scope>NUCLEOTIDE SEQUENCE [LARGE SCALE GENOMIC DNA]</scope>
    <source>
        <strain evidence="2 3">YI</strain>
    </source>
</reference>
<feature type="domain" description="DUF1659" evidence="1">
    <location>
        <begin position="2"/>
        <end position="71"/>
    </location>
</feature>
<dbReference type="KEGG" id="emt:CPZ25_009890"/>
<evidence type="ECO:0000259" key="1">
    <source>
        <dbReference type="Pfam" id="PF07872"/>
    </source>
</evidence>
<accession>A0A4P9C9Z0</accession>
<dbReference type="GeneID" id="68364770"/>
<name>A0A4P9C9Z0_EUBML</name>
<organism evidence="2 3">
    <name type="scientific">Eubacterium maltosivorans</name>
    <dbReference type="NCBI Taxonomy" id="2041044"/>
    <lineage>
        <taxon>Bacteria</taxon>
        <taxon>Bacillati</taxon>
        <taxon>Bacillota</taxon>
        <taxon>Clostridia</taxon>
        <taxon>Eubacteriales</taxon>
        <taxon>Eubacteriaceae</taxon>
        <taxon>Eubacterium</taxon>
    </lineage>
</organism>
<keyword evidence="3" id="KW-1185">Reference proteome</keyword>
<gene>
    <name evidence="2" type="ORF">CPZ25_009890</name>
</gene>
<dbReference type="Pfam" id="PF07872">
    <property type="entry name" value="DUF1659"/>
    <property type="match status" value="1"/>
</dbReference>
<sequence>MAVEENLKDTKLKVKVNYGEKEGKIERGSKTYGDVRHDATKEQLDSAYGHIISMQEPIGEGCERITASDITKTE</sequence>
<evidence type="ECO:0000313" key="3">
    <source>
        <dbReference type="Proteomes" id="UP000218387"/>
    </source>
</evidence>
<dbReference type="InterPro" id="IPR012454">
    <property type="entry name" value="DUF1659"/>
</dbReference>
<dbReference type="Proteomes" id="UP000218387">
    <property type="component" value="Chromosome"/>
</dbReference>
<proteinExistence type="predicted"/>
<protein>
    <recommendedName>
        <fullName evidence="1">DUF1659 domain-containing protein</fullName>
    </recommendedName>
</protein>
<evidence type="ECO:0000313" key="2">
    <source>
        <dbReference type="EMBL" id="QCT71621.1"/>
    </source>
</evidence>